<sequence length="161" mass="19492">EDFHKNLLVWRNTPNKTGYSPAQRIFCRWLRCDLPAYDHRQKVIDGEEVRKKIGERRRESKRYFDRKAVKRRDLQEGEEVYYKMKPEDREWEIGKVLKSEGNRSYTIVTERGTRIRRNEIHIRPRGGAGQEERQEDADLETVGIRRSARPRRRPTYLNNYD</sequence>
<feature type="region of interest" description="Disordered" evidence="1">
    <location>
        <begin position="122"/>
        <end position="161"/>
    </location>
</feature>
<gene>
    <name evidence="2" type="primary">groL2_1</name>
    <name evidence="2" type="ORF">CM83_144</name>
</gene>
<dbReference type="PANTHER" id="PTHR37984:SF8">
    <property type="entry name" value="CCHC-TYPE DOMAIN-CONTAINING PROTEIN"/>
    <property type="match status" value="1"/>
</dbReference>
<protein>
    <submittedName>
        <fullName evidence="2">60 kDa chaperonin 2</fullName>
    </submittedName>
</protein>
<name>A0A0A9X8A6_LYGHE</name>
<evidence type="ECO:0000313" key="2">
    <source>
        <dbReference type="EMBL" id="JAG13325.1"/>
    </source>
</evidence>
<organism evidence="2">
    <name type="scientific">Lygus hesperus</name>
    <name type="common">Western plant bug</name>
    <dbReference type="NCBI Taxonomy" id="30085"/>
    <lineage>
        <taxon>Eukaryota</taxon>
        <taxon>Metazoa</taxon>
        <taxon>Ecdysozoa</taxon>
        <taxon>Arthropoda</taxon>
        <taxon>Hexapoda</taxon>
        <taxon>Insecta</taxon>
        <taxon>Pterygota</taxon>
        <taxon>Neoptera</taxon>
        <taxon>Paraneoptera</taxon>
        <taxon>Hemiptera</taxon>
        <taxon>Heteroptera</taxon>
        <taxon>Panheteroptera</taxon>
        <taxon>Cimicomorpha</taxon>
        <taxon>Miridae</taxon>
        <taxon>Mirini</taxon>
        <taxon>Lygus</taxon>
    </lineage>
</organism>
<dbReference type="InterPro" id="IPR050951">
    <property type="entry name" value="Retrovirus_Pol_polyprotein"/>
</dbReference>
<reference evidence="2" key="2">
    <citation type="submission" date="2014-07" db="EMBL/GenBank/DDBJ databases">
        <authorList>
            <person name="Hull J."/>
        </authorList>
    </citation>
    <scope>NUCLEOTIDE SEQUENCE</scope>
</reference>
<proteinExistence type="predicted"/>
<dbReference type="PANTHER" id="PTHR37984">
    <property type="entry name" value="PROTEIN CBG26694"/>
    <property type="match status" value="1"/>
</dbReference>
<reference evidence="2" key="1">
    <citation type="journal article" date="2014" name="PLoS ONE">
        <title>Transcriptome-Based Identification of ABC Transporters in the Western Tarnished Plant Bug Lygus hesperus.</title>
        <authorList>
            <person name="Hull J.J."/>
            <person name="Chaney K."/>
            <person name="Geib S.M."/>
            <person name="Fabrick J.A."/>
            <person name="Brent C.S."/>
            <person name="Walsh D."/>
            <person name="Lavine L.C."/>
        </authorList>
    </citation>
    <scope>NUCLEOTIDE SEQUENCE</scope>
</reference>
<accession>A0A0A9X8A6</accession>
<dbReference type="EMBL" id="GBHO01030279">
    <property type="protein sequence ID" value="JAG13325.1"/>
    <property type="molecule type" value="Transcribed_RNA"/>
</dbReference>
<evidence type="ECO:0000256" key="1">
    <source>
        <dbReference type="SAM" id="MobiDB-lite"/>
    </source>
</evidence>
<feature type="non-terminal residue" evidence="2">
    <location>
        <position position="1"/>
    </location>
</feature>
<dbReference type="AlphaFoldDB" id="A0A0A9X8A6"/>